<evidence type="ECO:0000256" key="2">
    <source>
        <dbReference type="ARBA" id="ARBA00023027"/>
    </source>
</evidence>
<dbReference type="Gene3D" id="3.30.9.20">
    <property type="match status" value="1"/>
</dbReference>
<evidence type="ECO:0000256" key="1">
    <source>
        <dbReference type="ARBA" id="ARBA00023002"/>
    </source>
</evidence>
<keyword evidence="1" id="KW-0560">Oxidoreductase</keyword>
<dbReference type="InterPro" id="IPR002938">
    <property type="entry name" value="FAD-bd"/>
</dbReference>
<evidence type="ECO:0000313" key="5">
    <source>
        <dbReference type="Proteomes" id="UP000214603"/>
    </source>
</evidence>
<dbReference type="AlphaFoldDB" id="A0A225MYH2"/>
<dbReference type="EMBL" id="NJIH01000001">
    <property type="protein sequence ID" value="OWT66308.1"/>
    <property type="molecule type" value="Genomic_DNA"/>
</dbReference>
<reference evidence="5" key="1">
    <citation type="submission" date="2017-06" db="EMBL/GenBank/DDBJ databases">
        <title>Herbaspirillum phytohormonus sp. nov., isolated from the root nodule of Robinia pseudoacacia in lead-zinc mine.</title>
        <authorList>
            <person name="Fan M."/>
            <person name="Lin Y."/>
        </authorList>
    </citation>
    <scope>NUCLEOTIDE SEQUENCE [LARGE SCALE GENOMIC DNA]</scope>
    <source>
        <strain evidence="5">SC-089</strain>
    </source>
</reference>
<dbReference type="InterPro" id="IPR036188">
    <property type="entry name" value="FAD/NAD-bd_sf"/>
</dbReference>
<dbReference type="GO" id="GO:0071949">
    <property type="term" value="F:FAD binding"/>
    <property type="evidence" value="ECO:0007669"/>
    <property type="project" value="InterPro"/>
</dbReference>
<accession>A0A225MYH2</accession>
<gene>
    <name evidence="4" type="ORF">CEY11_00785</name>
</gene>
<dbReference type="PANTHER" id="PTHR43476:SF4">
    <property type="entry name" value="BLR0106 PROTEIN"/>
    <property type="match status" value="1"/>
</dbReference>
<keyword evidence="4" id="KW-0503">Monooxygenase</keyword>
<dbReference type="InterPro" id="IPR050631">
    <property type="entry name" value="PheA/TfdB_FAD_monoxygenase"/>
</dbReference>
<organism evidence="4 5">
    <name type="scientific">Candidimonas nitroreducens</name>
    <dbReference type="NCBI Taxonomy" id="683354"/>
    <lineage>
        <taxon>Bacteria</taxon>
        <taxon>Pseudomonadati</taxon>
        <taxon>Pseudomonadota</taxon>
        <taxon>Betaproteobacteria</taxon>
        <taxon>Burkholderiales</taxon>
        <taxon>Alcaligenaceae</taxon>
        <taxon>Candidimonas</taxon>
    </lineage>
</organism>
<evidence type="ECO:0000259" key="3">
    <source>
        <dbReference type="Pfam" id="PF01494"/>
    </source>
</evidence>
<dbReference type="Proteomes" id="UP000214603">
    <property type="component" value="Unassembled WGS sequence"/>
</dbReference>
<dbReference type="SUPFAM" id="SSF51905">
    <property type="entry name" value="FAD/NAD(P)-binding domain"/>
    <property type="match status" value="1"/>
</dbReference>
<dbReference type="Pfam" id="PF01494">
    <property type="entry name" value="FAD_binding_3"/>
    <property type="match status" value="1"/>
</dbReference>
<keyword evidence="2" id="KW-0520">NAD</keyword>
<dbReference type="RefSeq" id="WP_088601435.1">
    <property type="nucleotide sequence ID" value="NZ_NJIH01000001.1"/>
</dbReference>
<name>A0A225MYH2_9BURK</name>
<evidence type="ECO:0000313" key="4">
    <source>
        <dbReference type="EMBL" id="OWT66308.1"/>
    </source>
</evidence>
<dbReference type="PRINTS" id="PR00420">
    <property type="entry name" value="RNGMNOXGNASE"/>
</dbReference>
<feature type="domain" description="FAD-binding" evidence="3">
    <location>
        <begin position="125"/>
        <end position="322"/>
    </location>
</feature>
<sequence length="385" mass="42705">MKIAIMGAGPSGLFLAILLKQGLQSADIRVYEQNPRDATFGFGVVLADTGLANLQAAAPDVCRKLIQAMRFSGKHTVATRDHPIVIQRPGQGGGAIPRIALLSILQEQAEALGIDVAYDSRCTAYDHLDADLIVGADGVNSHLRESHLAAFAASRYYLSNHFAWYGVGKAFPNPALVFRKYRGGYFVAHYYPYSENMSTFVAECDHRSWQELGMETMSEEARKSLFEEIYAPELDGHALVSNNSSWRQFPVVRAENWYVGNKVLVGDALNSAHFSIGSGTRIAMEDSIALAHALQACPGDLQAALQRYVRSRKPQKQKLIRASEASFNWYENVRQWMDTYTPYEFVLSFMTRTGRVDAARLRKQYPELVRQFAEAGIGGNGELPA</sequence>
<keyword evidence="5" id="KW-1185">Reference proteome</keyword>
<comment type="caution">
    <text evidence="4">The sequence shown here is derived from an EMBL/GenBank/DDBJ whole genome shotgun (WGS) entry which is preliminary data.</text>
</comment>
<dbReference type="Gene3D" id="3.50.50.60">
    <property type="entry name" value="FAD/NAD(P)-binding domain"/>
    <property type="match status" value="1"/>
</dbReference>
<protein>
    <submittedName>
        <fullName evidence="4">Monooxygenase</fullName>
    </submittedName>
</protein>
<dbReference type="OrthoDB" id="8985337at2"/>
<dbReference type="PANTHER" id="PTHR43476">
    <property type="entry name" value="3-(3-HYDROXY-PHENYL)PROPIONATE/3-HYDROXYCINNAMIC ACID HYDROXYLASE"/>
    <property type="match status" value="1"/>
</dbReference>
<dbReference type="GO" id="GO:0004497">
    <property type="term" value="F:monooxygenase activity"/>
    <property type="evidence" value="ECO:0007669"/>
    <property type="project" value="UniProtKB-KW"/>
</dbReference>
<proteinExistence type="predicted"/>